<organism evidence="2 3">
    <name type="scientific">Sporosarcina siberiensis</name>
    <dbReference type="NCBI Taxonomy" id="1365606"/>
    <lineage>
        <taxon>Bacteria</taxon>
        <taxon>Bacillati</taxon>
        <taxon>Bacillota</taxon>
        <taxon>Bacilli</taxon>
        <taxon>Bacillales</taxon>
        <taxon>Caryophanaceae</taxon>
        <taxon>Sporosarcina</taxon>
    </lineage>
</organism>
<feature type="transmembrane region" description="Helical" evidence="1">
    <location>
        <begin position="12"/>
        <end position="33"/>
    </location>
</feature>
<evidence type="ECO:0000313" key="3">
    <source>
        <dbReference type="Proteomes" id="UP001597218"/>
    </source>
</evidence>
<evidence type="ECO:0000313" key="2">
    <source>
        <dbReference type="EMBL" id="MFD1928917.1"/>
    </source>
</evidence>
<keyword evidence="1" id="KW-1133">Transmembrane helix</keyword>
<protein>
    <recommendedName>
        <fullName evidence="4">YrhK-like protein</fullName>
    </recommendedName>
</protein>
<comment type="caution">
    <text evidence="2">The sequence shown here is derived from an EMBL/GenBank/DDBJ whole genome shotgun (WGS) entry which is preliminary data.</text>
</comment>
<keyword evidence="1" id="KW-0472">Membrane</keyword>
<accession>A0ABW4SK94</accession>
<reference evidence="3" key="1">
    <citation type="journal article" date="2019" name="Int. J. Syst. Evol. Microbiol.">
        <title>The Global Catalogue of Microorganisms (GCM) 10K type strain sequencing project: providing services to taxonomists for standard genome sequencing and annotation.</title>
        <authorList>
            <consortium name="The Broad Institute Genomics Platform"/>
            <consortium name="The Broad Institute Genome Sequencing Center for Infectious Disease"/>
            <person name="Wu L."/>
            <person name="Ma J."/>
        </authorList>
    </citation>
    <scope>NUCLEOTIDE SEQUENCE [LARGE SCALE GENOMIC DNA]</scope>
    <source>
        <strain evidence="3">CGMCC 4.7177</strain>
    </source>
</reference>
<dbReference type="RefSeq" id="WP_381538609.1">
    <property type="nucleotide sequence ID" value="NZ_JBHUGI010000032.1"/>
</dbReference>
<dbReference type="EMBL" id="JBHUGI010000032">
    <property type="protein sequence ID" value="MFD1928917.1"/>
    <property type="molecule type" value="Genomic_DNA"/>
</dbReference>
<evidence type="ECO:0008006" key="4">
    <source>
        <dbReference type="Google" id="ProtNLM"/>
    </source>
</evidence>
<keyword evidence="3" id="KW-1185">Reference proteome</keyword>
<name>A0ABW4SK94_9BACL</name>
<dbReference type="Proteomes" id="UP001597218">
    <property type="component" value="Unassembled WGS sequence"/>
</dbReference>
<gene>
    <name evidence="2" type="ORF">ACFSFY_12820</name>
</gene>
<keyword evidence="1" id="KW-0812">Transmembrane</keyword>
<evidence type="ECO:0000256" key="1">
    <source>
        <dbReference type="SAM" id="Phobius"/>
    </source>
</evidence>
<feature type="transmembrane region" description="Helical" evidence="1">
    <location>
        <begin position="39"/>
        <end position="59"/>
    </location>
</feature>
<proteinExistence type="predicted"/>
<sequence>MGQRNSNINEKTLLGIGNIIFIFLIVFDVYLFFTKTSMVAKLLAGGSFVLLMALLILSLKKTIKPQEKFI</sequence>